<keyword evidence="12" id="KW-0418">Kinase</keyword>
<dbReference type="PROSITE" id="PS00108">
    <property type="entry name" value="PROTEIN_KINASE_ST"/>
    <property type="match status" value="2"/>
</dbReference>
<keyword evidence="10" id="KW-0430">Lectin</keyword>
<comment type="catalytic activity">
    <reaction evidence="19">
        <text>L-seryl-[protein] + ATP = O-phospho-L-seryl-[protein] + ADP + H(+)</text>
        <dbReference type="Rhea" id="RHEA:17989"/>
        <dbReference type="Rhea" id="RHEA-COMP:9863"/>
        <dbReference type="Rhea" id="RHEA-COMP:11604"/>
        <dbReference type="ChEBI" id="CHEBI:15378"/>
        <dbReference type="ChEBI" id="CHEBI:29999"/>
        <dbReference type="ChEBI" id="CHEBI:30616"/>
        <dbReference type="ChEBI" id="CHEBI:83421"/>
        <dbReference type="ChEBI" id="CHEBI:456216"/>
        <dbReference type="EC" id="2.7.11.1"/>
    </reaction>
    <physiologicalReaction direction="left-to-right" evidence="19">
        <dbReference type="Rhea" id="RHEA:17990"/>
    </physiologicalReaction>
</comment>
<dbReference type="Pfam" id="PF00069">
    <property type="entry name" value="Pkinase"/>
    <property type="match status" value="2"/>
</dbReference>
<feature type="transmembrane region" description="Helical" evidence="21">
    <location>
        <begin position="671"/>
        <end position="693"/>
    </location>
</feature>
<dbReference type="SUPFAM" id="SSF49899">
    <property type="entry name" value="Concanavalin A-like lectins/glucanases"/>
    <property type="match status" value="2"/>
</dbReference>
<comment type="subcellular location">
    <subcellularLocation>
        <location evidence="1">Cell membrane</location>
        <topology evidence="1">Single-pass type I membrane protein</topology>
    </subcellularLocation>
</comment>
<feature type="binding site" evidence="20">
    <location>
        <position position="1050"/>
    </location>
    <ligand>
        <name>ATP</name>
        <dbReference type="ChEBI" id="CHEBI:30616"/>
    </ligand>
</feature>
<dbReference type="SMART" id="SM00220">
    <property type="entry name" value="S_TKc"/>
    <property type="match status" value="2"/>
</dbReference>
<dbReference type="SUPFAM" id="SSF56112">
    <property type="entry name" value="Protein kinase-like (PK-like)"/>
    <property type="match status" value="2"/>
</dbReference>
<dbReference type="eggNOG" id="ENOG502QSJ4">
    <property type="taxonomic scope" value="Eukaryota"/>
</dbReference>
<evidence type="ECO:0000313" key="25">
    <source>
        <dbReference type="Proteomes" id="UP000006038"/>
    </source>
</evidence>
<dbReference type="EnsemblPlants" id="OB07G11630.1">
    <property type="protein sequence ID" value="OB07G11630.1"/>
    <property type="gene ID" value="OB07G11630"/>
</dbReference>
<dbReference type="InterPro" id="IPR050528">
    <property type="entry name" value="L-type_Lectin-RKs"/>
</dbReference>
<evidence type="ECO:0000256" key="13">
    <source>
        <dbReference type="ARBA" id="ARBA00022840"/>
    </source>
</evidence>
<accession>J3MID1</accession>
<keyword evidence="17" id="KW-0325">Glycoprotein</keyword>
<keyword evidence="13 20" id="KW-0067">ATP-binding</keyword>
<evidence type="ECO:0000256" key="20">
    <source>
        <dbReference type="PROSITE-ProRule" id="PRU10141"/>
    </source>
</evidence>
<dbReference type="GO" id="GO:0030246">
    <property type="term" value="F:carbohydrate binding"/>
    <property type="evidence" value="ECO:0007669"/>
    <property type="project" value="UniProtKB-KW"/>
</dbReference>
<dbReference type="Gramene" id="OB07G11630.1">
    <property type="protein sequence ID" value="OB07G11630.1"/>
    <property type="gene ID" value="OB07G11630"/>
</dbReference>
<dbReference type="GO" id="GO:0004674">
    <property type="term" value="F:protein serine/threonine kinase activity"/>
    <property type="evidence" value="ECO:0007669"/>
    <property type="project" value="UniProtKB-KW"/>
</dbReference>
<dbReference type="PROSITE" id="PS51257">
    <property type="entry name" value="PROKAR_LIPOPROTEIN"/>
    <property type="match status" value="1"/>
</dbReference>
<evidence type="ECO:0000256" key="7">
    <source>
        <dbReference type="ARBA" id="ARBA00022679"/>
    </source>
</evidence>
<evidence type="ECO:0000256" key="21">
    <source>
        <dbReference type="SAM" id="Phobius"/>
    </source>
</evidence>
<evidence type="ECO:0000256" key="6">
    <source>
        <dbReference type="ARBA" id="ARBA00022527"/>
    </source>
</evidence>
<feature type="signal peptide" evidence="22">
    <location>
        <begin position="1"/>
        <end position="24"/>
    </location>
</feature>
<keyword evidence="14 21" id="KW-1133">Transmembrane helix</keyword>
<comment type="catalytic activity">
    <reaction evidence="18">
        <text>L-threonyl-[protein] + ATP = O-phospho-L-threonyl-[protein] + ADP + H(+)</text>
        <dbReference type="Rhea" id="RHEA:46608"/>
        <dbReference type="Rhea" id="RHEA-COMP:11060"/>
        <dbReference type="Rhea" id="RHEA-COMP:11605"/>
        <dbReference type="ChEBI" id="CHEBI:15378"/>
        <dbReference type="ChEBI" id="CHEBI:30013"/>
        <dbReference type="ChEBI" id="CHEBI:30616"/>
        <dbReference type="ChEBI" id="CHEBI:61977"/>
        <dbReference type="ChEBI" id="CHEBI:456216"/>
        <dbReference type="EC" id="2.7.11.1"/>
    </reaction>
    <physiologicalReaction direction="left-to-right" evidence="18">
        <dbReference type="Rhea" id="RHEA:46609"/>
    </physiologicalReaction>
</comment>
<dbReference type="InterPro" id="IPR011009">
    <property type="entry name" value="Kinase-like_dom_sf"/>
</dbReference>
<dbReference type="GO" id="GO:1901001">
    <property type="term" value="P:negative regulation of response to salt stress"/>
    <property type="evidence" value="ECO:0007669"/>
    <property type="project" value="UniProtKB-ARBA"/>
</dbReference>
<evidence type="ECO:0000313" key="24">
    <source>
        <dbReference type="EnsemblPlants" id="OB07G11630.1"/>
    </source>
</evidence>
<sequence length="1359" mass="149783">MHLHVVKLVFFLALAAACSTGGNGDEQFVYSGFTGANLTLDGAAVITHAGLLELTNGTLRQKAHAVHPVPFRLRSGSSTSTTAVRSFSASFVFAIVCPDADACGHGIVLFVAPADHDFSAAFPSQYIGLFNGTSNGDAANNLFGVELDTDQNSEFRDIDGNHVGVDINSLTSVDSASAGYYDDAGDHGFRNLTMASHGTAMQVWVDYNGTARQISVAMAPLKMSKPSRPLLSTTYDLSTVFTMDKPYKVGFSSATGSFNSKHYVLGWSFAVDGRPAPAIDVDKLPKLPRFAPKHKPKMVEIIPPLATAAFVVVSLLLIRRRMRYSELREDWEVEFGPHRFSYKDLFHATDGFKSDNLIGVGGFGRVYKGVLPSSKLEVAVKRVSHDSKQGMREFIAEVVSIGRLQHRNLVQLLGYCRRKGELLLVYEYMSNRSLDKHLYDDGVLDWGQRFQIIKGIASALLYLHEEWEKVIVHRDIKTSNVLLDSEMNGRLGDFGLARLYDRGADPQTTHVVGTIGYLAPELGRSSKATPLTDIFAFGIFILEVTCGQRPVVQVPHEGHLVLIDWVLEHWHKGSVIETVDPKLQGNYNVDEVCLVLKLGLLCSHPLSNARPPIRQVVKYLNGDMEMPELVPTHHSFHTLALMQNQGFDSKLRSKDEQLAKKSILTVPVMKIAPFFVLLPILLFYGFHLVLAIAAGDDHQFVFSGFSGANLTLDGTATVTADGLLELTNGSTQLKGHAFFPAPLSFRRSGNGSTVRSFSASFVFAILTTYPNLSCHGVAFVVAPSSDLSTALAQQYMGLTDIDRNGDASNHFFAAELDTMQNVEFQDINNNHVGVDINGLRSVEARSAGYYDDGNGSFHGMNLIGGDAMQAWVDYDGDVARINITIAPIDVPKPARPLISAAYNLSDVLMEPSFIGFSSSTGPINSRHYVLGWSFGMNKPAPAIEIAKLPKLPRLAPKPRSKVLEILLPLATAAFLFSLGIAVVFVVRRRRRYAELREDWEDEFGPHRFAYKDLLHATDGFNDKHVLGAGGFGRVYRGTLPKSKLEVAVKKVSHESRQGMKEFVAEVASIGRIRHRNLVQLLGYCRRKGELLLVYDYMSNGSLDRYLHYEGNRPVLDWAHRFQVIKDVASGLLYLHEKWDKVVVHRDIKASNVLLDGEMNARLGDFGLARLYDHGDDSHTTHMVGTMGYLAPELIHTGKASTLTDVFAFGIFILEVICGQRPIKQDEHGAQVLLVDWVLDQWQNGSLLDAVDPRLQGEYNVEEACLVLKLGLLCSHPSPSARPCMQKAVDYLEGDTPAPEMASTQESLKELALMRNKGFDPYIMSYHPSSTDLSSVILKEKASVNKNNRGSVDASAYLVF</sequence>
<dbReference type="FunFam" id="3.30.200.20:FF:000112">
    <property type="entry name" value="Lectin-domain containing receptor kinase A4.3"/>
    <property type="match status" value="1"/>
</dbReference>
<evidence type="ECO:0000256" key="8">
    <source>
        <dbReference type="ARBA" id="ARBA00022692"/>
    </source>
</evidence>
<dbReference type="OMA" id="DNRQINV"/>
<keyword evidence="9 22" id="KW-0732">Signal</keyword>
<dbReference type="Gene3D" id="3.30.200.20">
    <property type="entry name" value="Phosphorylase Kinase, domain 1"/>
    <property type="match status" value="2"/>
</dbReference>
<keyword evidence="5" id="KW-1003">Cell membrane</keyword>
<feature type="domain" description="Protein kinase" evidence="23">
    <location>
        <begin position="1020"/>
        <end position="1300"/>
    </location>
</feature>
<dbReference type="InterPro" id="IPR017441">
    <property type="entry name" value="Protein_kinase_ATP_BS"/>
</dbReference>
<keyword evidence="8 21" id="KW-0812">Transmembrane</keyword>
<dbReference type="InterPro" id="IPR000719">
    <property type="entry name" value="Prot_kinase_dom"/>
</dbReference>
<evidence type="ECO:0000256" key="12">
    <source>
        <dbReference type="ARBA" id="ARBA00022777"/>
    </source>
</evidence>
<evidence type="ECO:0000256" key="3">
    <source>
        <dbReference type="ARBA" id="ARBA00010217"/>
    </source>
</evidence>
<evidence type="ECO:0000256" key="4">
    <source>
        <dbReference type="ARBA" id="ARBA00012513"/>
    </source>
</evidence>
<dbReference type="InterPro" id="IPR013320">
    <property type="entry name" value="ConA-like_dom_sf"/>
</dbReference>
<reference evidence="24" key="2">
    <citation type="submission" date="2013-04" db="UniProtKB">
        <authorList>
            <consortium name="EnsemblPlants"/>
        </authorList>
    </citation>
    <scope>IDENTIFICATION</scope>
</reference>
<dbReference type="Pfam" id="PF00139">
    <property type="entry name" value="Lectin_legB"/>
    <property type="match status" value="2"/>
</dbReference>
<dbReference type="InterPro" id="IPR008271">
    <property type="entry name" value="Ser/Thr_kinase_AS"/>
</dbReference>
<dbReference type="PANTHER" id="PTHR27007">
    <property type="match status" value="1"/>
</dbReference>
<dbReference type="Gene3D" id="1.10.510.10">
    <property type="entry name" value="Transferase(Phosphotransferase) domain 1"/>
    <property type="match status" value="2"/>
</dbReference>
<feature type="domain" description="Protein kinase" evidence="23">
    <location>
        <begin position="352"/>
        <end position="629"/>
    </location>
</feature>
<reference evidence="24" key="1">
    <citation type="journal article" date="2013" name="Nat. Commun.">
        <title>Whole-genome sequencing of Oryza brachyantha reveals mechanisms underlying Oryza genome evolution.</title>
        <authorList>
            <person name="Chen J."/>
            <person name="Huang Q."/>
            <person name="Gao D."/>
            <person name="Wang J."/>
            <person name="Lang Y."/>
            <person name="Liu T."/>
            <person name="Li B."/>
            <person name="Bai Z."/>
            <person name="Luis Goicoechea J."/>
            <person name="Liang C."/>
            <person name="Chen C."/>
            <person name="Zhang W."/>
            <person name="Sun S."/>
            <person name="Liao Y."/>
            <person name="Zhang X."/>
            <person name="Yang L."/>
            <person name="Song C."/>
            <person name="Wang M."/>
            <person name="Shi J."/>
            <person name="Liu G."/>
            <person name="Liu J."/>
            <person name="Zhou H."/>
            <person name="Zhou W."/>
            <person name="Yu Q."/>
            <person name="An N."/>
            <person name="Chen Y."/>
            <person name="Cai Q."/>
            <person name="Wang B."/>
            <person name="Liu B."/>
            <person name="Min J."/>
            <person name="Huang Y."/>
            <person name="Wu H."/>
            <person name="Li Z."/>
            <person name="Zhang Y."/>
            <person name="Yin Y."/>
            <person name="Song W."/>
            <person name="Jiang J."/>
            <person name="Jackson S.A."/>
            <person name="Wing R.A."/>
            <person name="Wang J."/>
            <person name="Chen M."/>
        </authorList>
    </citation>
    <scope>NUCLEOTIDE SEQUENCE [LARGE SCALE GENOMIC DNA]</scope>
    <source>
        <strain evidence="24">cv. IRGC 101232</strain>
    </source>
</reference>
<dbReference type="EC" id="2.7.11.1" evidence="4"/>
<dbReference type="InterPro" id="IPR001220">
    <property type="entry name" value="Legume_lectin_dom"/>
</dbReference>
<evidence type="ECO:0000256" key="17">
    <source>
        <dbReference type="ARBA" id="ARBA00023180"/>
    </source>
</evidence>
<evidence type="ECO:0000256" key="5">
    <source>
        <dbReference type="ARBA" id="ARBA00022475"/>
    </source>
</evidence>
<evidence type="ECO:0000256" key="22">
    <source>
        <dbReference type="SAM" id="SignalP"/>
    </source>
</evidence>
<evidence type="ECO:0000256" key="1">
    <source>
        <dbReference type="ARBA" id="ARBA00004251"/>
    </source>
</evidence>
<evidence type="ECO:0000256" key="18">
    <source>
        <dbReference type="ARBA" id="ARBA00048659"/>
    </source>
</evidence>
<dbReference type="FunFam" id="1.10.510.10:FF:000517">
    <property type="entry name" value="Putative receptor kinase Lecrk"/>
    <property type="match status" value="2"/>
</dbReference>
<keyword evidence="25" id="KW-1185">Reference proteome</keyword>
<proteinExistence type="inferred from homology"/>
<organism evidence="24">
    <name type="scientific">Oryza brachyantha</name>
    <name type="common">malo sina</name>
    <dbReference type="NCBI Taxonomy" id="4533"/>
    <lineage>
        <taxon>Eukaryota</taxon>
        <taxon>Viridiplantae</taxon>
        <taxon>Streptophyta</taxon>
        <taxon>Embryophyta</taxon>
        <taxon>Tracheophyta</taxon>
        <taxon>Spermatophyta</taxon>
        <taxon>Magnoliopsida</taxon>
        <taxon>Liliopsida</taxon>
        <taxon>Poales</taxon>
        <taxon>Poaceae</taxon>
        <taxon>BOP clade</taxon>
        <taxon>Oryzoideae</taxon>
        <taxon>Oryzeae</taxon>
        <taxon>Oryzinae</taxon>
        <taxon>Oryza</taxon>
    </lineage>
</organism>
<evidence type="ECO:0000256" key="14">
    <source>
        <dbReference type="ARBA" id="ARBA00022989"/>
    </source>
</evidence>
<dbReference type="PROSITE" id="PS00107">
    <property type="entry name" value="PROTEIN_KINASE_ATP"/>
    <property type="match status" value="2"/>
</dbReference>
<dbReference type="FunFam" id="3.30.200.20:FF:000811">
    <property type="entry name" value="L-type lectin-domain containing receptor kinase V.9"/>
    <property type="match status" value="1"/>
</dbReference>
<keyword evidence="15 21" id="KW-0472">Membrane</keyword>
<comment type="similarity">
    <text evidence="2">In the N-terminal section; belongs to the leguminous lectin family.</text>
</comment>
<evidence type="ECO:0000256" key="16">
    <source>
        <dbReference type="ARBA" id="ARBA00023170"/>
    </source>
</evidence>
<evidence type="ECO:0000256" key="19">
    <source>
        <dbReference type="ARBA" id="ARBA00048977"/>
    </source>
</evidence>
<comment type="similarity">
    <text evidence="3">In the C-terminal section; belongs to the protein kinase superfamily. Ser/Thr protein kinase family.</text>
</comment>
<dbReference type="PROSITE" id="PS50011">
    <property type="entry name" value="PROTEIN_KINASE_DOM"/>
    <property type="match status" value="2"/>
</dbReference>
<evidence type="ECO:0000256" key="15">
    <source>
        <dbReference type="ARBA" id="ARBA00023136"/>
    </source>
</evidence>
<dbReference type="CDD" id="cd06899">
    <property type="entry name" value="lectin_legume_LecRK_Arcelin_ConA"/>
    <property type="match status" value="2"/>
</dbReference>
<name>J3MID1_ORYBR</name>
<dbReference type="HOGENOM" id="CLU_000288_62_0_1"/>
<dbReference type="FunFam" id="2.60.120.200:FF:000051">
    <property type="entry name" value="L-type lectin-domain containing receptor kinase V.9"/>
    <property type="match status" value="2"/>
</dbReference>
<dbReference type="GO" id="GO:0005886">
    <property type="term" value="C:plasma membrane"/>
    <property type="evidence" value="ECO:0007669"/>
    <property type="project" value="UniProtKB-SubCell"/>
</dbReference>
<evidence type="ECO:0000256" key="10">
    <source>
        <dbReference type="ARBA" id="ARBA00022734"/>
    </source>
</evidence>
<dbReference type="Proteomes" id="UP000006038">
    <property type="component" value="Chromosome 7"/>
</dbReference>
<feature type="chain" id="PRO_5003774845" description="non-specific serine/threonine protein kinase" evidence="22">
    <location>
        <begin position="25"/>
        <end position="1359"/>
    </location>
</feature>
<feature type="binding site" evidence="20">
    <location>
        <position position="381"/>
    </location>
    <ligand>
        <name>ATP</name>
        <dbReference type="ChEBI" id="CHEBI:30616"/>
    </ligand>
</feature>
<keyword evidence="16" id="KW-0675">Receptor</keyword>
<keyword evidence="7" id="KW-0808">Transferase</keyword>
<feature type="transmembrane region" description="Helical" evidence="21">
    <location>
        <begin position="301"/>
        <end position="318"/>
    </location>
</feature>
<evidence type="ECO:0000256" key="2">
    <source>
        <dbReference type="ARBA" id="ARBA00008536"/>
    </source>
</evidence>
<dbReference type="CDD" id="cd14066">
    <property type="entry name" value="STKc_IRAK"/>
    <property type="match status" value="2"/>
</dbReference>
<evidence type="ECO:0000256" key="9">
    <source>
        <dbReference type="ARBA" id="ARBA00022729"/>
    </source>
</evidence>
<dbReference type="Gene3D" id="2.60.120.200">
    <property type="match status" value="2"/>
</dbReference>
<feature type="transmembrane region" description="Helical" evidence="21">
    <location>
        <begin position="965"/>
        <end position="986"/>
    </location>
</feature>
<keyword evidence="11 20" id="KW-0547">Nucleotide-binding</keyword>
<dbReference type="GO" id="GO:0005524">
    <property type="term" value="F:ATP binding"/>
    <property type="evidence" value="ECO:0007669"/>
    <property type="project" value="UniProtKB-UniRule"/>
</dbReference>
<evidence type="ECO:0000256" key="11">
    <source>
        <dbReference type="ARBA" id="ARBA00022741"/>
    </source>
</evidence>
<evidence type="ECO:0000259" key="23">
    <source>
        <dbReference type="PROSITE" id="PS50011"/>
    </source>
</evidence>
<keyword evidence="6" id="KW-0723">Serine/threonine-protein kinase</keyword>
<protein>
    <recommendedName>
        <fullName evidence="4">non-specific serine/threonine protein kinase</fullName>
        <ecNumber evidence="4">2.7.11.1</ecNumber>
    </recommendedName>
</protein>